<feature type="transmembrane region" description="Helical" evidence="1">
    <location>
        <begin position="103"/>
        <end position="124"/>
    </location>
</feature>
<dbReference type="Proteomes" id="UP000076555">
    <property type="component" value="Unassembled WGS sequence"/>
</dbReference>
<keyword evidence="1" id="KW-1133">Transmembrane helix</keyword>
<keyword evidence="1" id="KW-0472">Membrane</keyword>
<dbReference type="RefSeq" id="WP_063872124.1">
    <property type="nucleotide sequence ID" value="NZ_CAWMRI010000079.1"/>
</dbReference>
<evidence type="ECO:0000256" key="1">
    <source>
        <dbReference type="SAM" id="Phobius"/>
    </source>
</evidence>
<name>A0A161UWV5_NODSP</name>
<evidence type="ECO:0000313" key="3">
    <source>
        <dbReference type="Proteomes" id="UP000076555"/>
    </source>
</evidence>
<dbReference type="OrthoDB" id="573925at2"/>
<sequence>MVIAYGLRWKIIEIKLIKLIHGAQIQMPIELRQLRQKLIYEDTAGFDSITTDLDDIAALSQLAEIKQKKFGNQAKYYFVCAAVLGLVTFSISSVTIASGFLNIAVFLLYVGLVSLIIAGIYALFRMFKFQRLNLINYRYNLIRQVMQMLGRDLEDTHSIYLKLSFQKGENKEYKTNTLPHPYKSGWKIDIFENQWLNIKGRFLDKTRFVLTITELSKRQYGYKRSSSGKNKYKSKLKSGGLEVNLYLTYSQRRYGAVKLLQNDVRDAIKIPQFSKVRGLKVTDRNMNLTVRISPQFAENQEKIYQTILAMFLSLYQVLNLAKMLSKETV</sequence>
<comment type="caution">
    <text evidence="2">The sequence shown here is derived from an EMBL/GenBank/DDBJ whole genome shotgun (WGS) entry which is preliminary data.</text>
</comment>
<feature type="transmembrane region" description="Helical" evidence="1">
    <location>
        <begin position="76"/>
        <end position="97"/>
    </location>
</feature>
<dbReference type="EMBL" id="LWAJ01000079">
    <property type="protein sequence ID" value="KZL50593.1"/>
    <property type="molecule type" value="Genomic_DNA"/>
</dbReference>
<accession>A0A161UWV5</accession>
<dbReference type="AlphaFoldDB" id="A0A161UWV5"/>
<reference evidence="2 3" key="1">
    <citation type="submission" date="2016-04" db="EMBL/GenBank/DDBJ databases">
        <title>Draft Genome Assembly of the Bloom-forming Cyanobacterium Nodularia spumigena Strain CENA596 in Shrimp Production Ponds.</title>
        <authorList>
            <person name="Popin R.V."/>
            <person name="Rigonato J."/>
            <person name="Abreu V.A."/>
            <person name="Andreote A.P."/>
            <person name="Silveira S.B."/>
            <person name="Odebrecht C."/>
            <person name="Fiore M.F."/>
        </authorList>
    </citation>
    <scope>NUCLEOTIDE SEQUENCE [LARGE SCALE GENOMIC DNA]</scope>
    <source>
        <strain evidence="2 3">CENA596</strain>
    </source>
</reference>
<keyword evidence="1" id="KW-0812">Transmembrane</keyword>
<proteinExistence type="predicted"/>
<protein>
    <submittedName>
        <fullName evidence="2">Uncharacterized protein</fullName>
    </submittedName>
</protein>
<gene>
    <name evidence="2" type="ORF">A2T98_06915</name>
</gene>
<organism evidence="2 3">
    <name type="scientific">Nodularia spumigena CENA596</name>
    <dbReference type="NCBI Taxonomy" id="1819295"/>
    <lineage>
        <taxon>Bacteria</taxon>
        <taxon>Bacillati</taxon>
        <taxon>Cyanobacteriota</taxon>
        <taxon>Cyanophyceae</taxon>
        <taxon>Nostocales</taxon>
        <taxon>Nodulariaceae</taxon>
        <taxon>Nodularia</taxon>
    </lineage>
</organism>
<evidence type="ECO:0000313" key="2">
    <source>
        <dbReference type="EMBL" id="KZL50593.1"/>
    </source>
</evidence>